<dbReference type="InterPro" id="IPR011009">
    <property type="entry name" value="Kinase-like_dom_sf"/>
</dbReference>
<dbReference type="Proteomes" id="UP000248817">
    <property type="component" value="Unassembled WGS sequence"/>
</dbReference>
<feature type="region of interest" description="Disordered" evidence="1">
    <location>
        <begin position="19"/>
        <end position="103"/>
    </location>
</feature>
<evidence type="ECO:0008006" key="4">
    <source>
        <dbReference type="Google" id="ProtNLM"/>
    </source>
</evidence>
<feature type="compositionally biased region" description="Polar residues" evidence="1">
    <location>
        <begin position="55"/>
        <end position="70"/>
    </location>
</feature>
<accession>A0A2V5JG53</accession>
<evidence type="ECO:0000313" key="2">
    <source>
        <dbReference type="EMBL" id="PYI35266.1"/>
    </source>
</evidence>
<name>A0A2V5JG53_9EURO</name>
<reference evidence="2 3" key="1">
    <citation type="submission" date="2018-02" db="EMBL/GenBank/DDBJ databases">
        <title>The genomes of Aspergillus section Nigri reveals drivers in fungal speciation.</title>
        <authorList>
            <consortium name="DOE Joint Genome Institute"/>
            <person name="Vesth T.C."/>
            <person name="Nybo J."/>
            <person name="Theobald S."/>
            <person name="Brandl J."/>
            <person name="Frisvad J.C."/>
            <person name="Nielsen K.F."/>
            <person name="Lyhne E.K."/>
            <person name="Kogle M.E."/>
            <person name="Kuo A."/>
            <person name="Riley R."/>
            <person name="Clum A."/>
            <person name="Nolan M."/>
            <person name="Lipzen A."/>
            <person name="Salamov A."/>
            <person name="Henrissat B."/>
            <person name="Wiebenga A."/>
            <person name="De vries R.P."/>
            <person name="Grigoriev I.V."/>
            <person name="Mortensen U.H."/>
            <person name="Andersen M.R."/>
            <person name="Baker S.E."/>
        </authorList>
    </citation>
    <scope>NUCLEOTIDE SEQUENCE [LARGE SCALE GENOMIC DNA]</scope>
    <source>
        <strain evidence="2 3">CBS 114.80</strain>
    </source>
</reference>
<sequence>MPSASIPILSVSKIITKDGSCILPGKTPHDERWDRGEPDALIELPPSKRPKKTPSDTAGSSSETQKNGASYNARDCLRESPSAAADGSDSNPRSPPTPNDLPRFKLADVTSFRTFRAGRVYEVGIQGKTFLYKTDPNPDRLACESGRPSRIVRAGLPLRIPTVEGYLGIELEFPGLLMTFIPSITLQDLVDQESAAAKTVGGNNDNDKDPDHEKHAEKLAERWKWFHQIRETVVALHKHGCHWGDAKPSNVVIDDANRDVWLIDFGGGWTTGFVSAELCDTDAGDLEGLAAIGVFLGLPIYPRTQSQNETRCQ</sequence>
<evidence type="ECO:0000313" key="3">
    <source>
        <dbReference type="Proteomes" id="UP000248817"/>
    </source>
</evidence>
<protein>
    <recommendedName>
        <fullName evidence="4">Protein kinase domain-containing protein</fullName>
    </recommendedName>
</protein>
<keyword evidence="3" id="KW-1185">Reference proteome</keyword>
<proteinExistence type="predicted"/>
<feature type="compositionally biased region" description="Basic and acidic residues" evidence="1">
    <location>
        <begin position="27"/>
        <end position="38"/>
    </location>
</feature>
<organism evidence="2 3">
    <name type="scientific">Aspergillus indologenus CBS 114.80</name>
    <dbReference type="NCBI Taxonomy" id="1450541"/>
    <lineage>
        <taxon>Eukaryota</taxon>
        <taxon>Fungi</taxon>
        <taxon>Dikarya</taxon>
        <taxon>Ascomycota</taxon>
        <taxon>Pezizomycotina</taxon>
        <taxon>Eurotiomycetes</taxon>
        <taxon>Eurotiomycetidae</taxon>
        <taxon>Eurotiales</taxon>
        <taxon>Aspergillaceae</taxon>
        <taxon>Aspergillus</taxon>
        <taxon>Aspergillus subgen. Circumdati</taxon>
    </lineage>
</organism>
<dbReference type="AlphaFoldDB" id="A0A2V5JG53"/>
<evidence type="ECO:0000256" key="1">
    <source>
        <dbReference type="SAM" id="MobiDB-lite"/>
    </source>
</evidence>
<dbReference type="Gene3D" id="1.10.510.10">
    <property type="entry name" value="Transferase(Phosphotransferase) domain 1"/>
    <property type="match status" value="1"/>
</dbReference>
<gene>
    <name evidence="2" type="ORF">BP00DRAFT_492466</name>
</gene>
<dbReference type="SUPFAM" id="SSF56112">
    <property type="entry name" value="Protein kinase-like (PK-like)"/>
    <property type="match status" value="1"/>
</dbReference>
<dbReference type="EMBL" id="KZ825470">
    <property type="protein sequence ID" value="PYI35266.1"/>
    <property type="molecule type" value="Genomic_DNA"/>
</dbReference>